<proteinExistence type="inferred from homology"/>
<feature type="transmembrane region" description="Helical" evidence="9">
    <location>
        <begin position="341"/>
        <end position="360"/>
    </location>
</feature>
<dbReference type="InterPro" id="IPR003918">
    <property type="entry name" value="NADH_UbQ_OxRdtase"/>
</dbReference>
<evidence type="ECO:0000256" key="7">
    <source>
        <dbReference type="ARBA" id="ARBA00023136"/>
    </source>
</evidence>
<keyword evidence="6" id="KW-0560">Oxidoreductase</keyword>
<reference evidence="12 13" key="1">
    <citation type="submission" date="2016-11" db="EMBL/GenBank/DDBJ databases">
        <authorList>
            <person name="Jaros S."/>
            <person name="Januszkiewicz K."/>
            <person name="Wedrychowicz H."/>
        </authorList>
    </citation>
    <scope>NUCLEOTIDE SEQUENCE [LARGE SCALE GENOMIC DNA]</scope>
    <source>
        <strain evidence="12 13">DSM 17459</strain>
    </source>
</reference>
<dbReference type="EMBL" id="FQVI01000024">
    <property type="protein sequence ID" value="SHF38381.1"/>
    <property type="molecule type" value="Genomic_DNA"/>
</dbReference>
<sequence>MGENTFLVLPVLMPVLAGGLLLAVQKHLRSRRALLGYFLTFLILHGGLTILLGIWCLTEGEYRYLQLWQLMDGVSIALHTDRLSLLFALFMAAVWTLAGIFAVGYMRKEEREGTFYAWYLMAGGVLTGLDLSANMVTLYLFYEMMSLSTLPLVLHTLKKEAIMAGLKYLFYSAGGAFAGLFGIIYLFGKGILCDFSPDRTQNIQAAAQSDPVFYVVIFLMILGFGVKAGMFPFHGWLPTAHPVAPAPASAVLSGVITKAGVLAIVRLIYFVVGAEVIKGTWVQYAWLILALITVFMGSMMAYREPLMKKRFAYSTVSQLAYIMAGLSLLNFYGLAGALSHVVFHSLIKNALFAVAGAIICQTGKTKVSELRGIGKEMPVTIWCFTLAALGLIGIPPFAGFISKWYLAAGALQAEIGVLRWIAPAVLLLSALLTAGYLLPITIHGFLPGKAYDYGSLKKREPSLWMVLPIVILTAGIAYFGIWPGGLMELLTAIGKSIL</sequence>
<evidence type="ECO:0000256" key="8">
    <source>
        <dbReference type="RuleBase" id="RU000320"/>
    </source>
</evidence>
<keyword evidence="13" id="KW-1185">Reference proteome</keyword>
<keyword evidence="7 9" id="KW-0472">Membrane</keyword>
<dbReference type="RefSeq" id="WP_072854093.1">
    <property type="nucleotide sequence ID" value="NZ_FQVI01000024.1"/>
</dbReference>
<evidence type="ECO:0000256" key="4">
    <source>
        <dbReference type="ARBA" id="ARBA00022692"/>
    </source>
</evidence>
<feature type="transmembrane region" description="Helical" evidence="9">
    <location>
        <begin position="6"/>
        <end position="24"/>
    </location>
</feature>
<feature type="transmembrane region" description="Helical" evidence="9">
    <location>
        <begin position="115"/>
        <end position="133"/>
    </location>
</feature>
<dbReference type="OrthoDB" id="9807568at2"/>
<organism evidence="12 13">
    <name type="scientific">Lactonifactor longoviformis DSM 17459</name>
    <dbReference type="NCBI Taxonomy" id="1122155"/>
    <lineage>
        <taxon>Bacteria</taxon>
        <taxon>Bacillati</taxon>
        <taxon>Bacillota</taxon>
        <taxon>Clostridia</taxon>
        <taxon>Eubacteriales</taxon>
        <taxon>Clostridiaceae</taxon>
        <taxon>Lactonifactor</taxon>
    </lineage>
</organism>
<dbReference type="GO" id="GO:0008137">
    <property type="term" value="F:NADH dehydrogenase (ubiquinone) activity"/>
    <property type="evidence" value="ECO:0007669"/>
    <property type="project" value="InterPro"/>
</dbReference>
<name>A0A1M5B753_9CLOT</name>
<feature type="transmembrane region" description="Helical" evidence="9">
    <location>
        <begin position="311"/>
        <end position="335"/>
    </location>
</feature>
<feature type="transmembrane region" description="Helical" evidence="9">
    <location>
        <begin position="249"/>
        <end position="272"/>
    </location>
</feature>
<feature type="transmembrane region" description="Helical" evidence="9">
    <location>
        <begin position="212"/>
        <end position="237"/>
    </location>
</feature>
<dbReference type="PANTHER" id="PTHR42682">
    <property type="entry name" value="HYDROGENASE-4 COMPONENT F"/>
    <property type="match status" value="1"/>
</dbReference>
<feature type="transmembrane region" description="Helical" evidence="9">
    <location>
        <begin position="463"/>
        <end position="481"/>
    </location>
</feature>
<dbReference type="STRING" id="1122155.SAMN02745158_03528"/>
<gene>
    <name evidence="12" type="ORF">SAMN02745158_03528</name>
</gene>
<dbReference type="PRINTS" id="PR01437">
    <property type="entry name" value="NUOXDRDTASE4"/>
</dbReference>
<feature type="transmembrane region" description="Helical" evidence="9">
    <location>
        <begin position="36"/>
        <end position="55"/>
    </location>
</feature>
<feature type="transmembrane region" description="Helical" evidence="9">
    <location>
        <begin position="83"/>
        <end position="103"/>
    </location>
</feature>
<protein>
    <submittedName>
        <fullName evidence="12">Multicomponent Na+:H+ antiporter subunit D</fullName>
    </submittedName>
</protein>
<feature type="domain" description="NADH:quinone oxidoreductase/Mrp antiporter transmembrane" evidence="10">
    <location>
        <begin position="132"/>
        <end position="420"/>
    </location>
</feature>
<keyword evidence="5 9" id="KW-1133">Transmembrane helix</keyword>
<accession>A0A1M5B753</accession>
<feature type="transmembrane region" description="Helical" evidence="9">
    <location>
        <begin position="381"/>
        <end position="401"/>
    </location>
</feature>
<dbReference type="InterPro" id="IPR001516">
    <property type="entry name" value="Proton_antipo_N"/>
</dbReference>
<evidence type="ECO:0000259" key="10">
    <source>
        <dbReference type="Pfam" id="PF00361"/>
    </source>
</evidence>
<feature type="transmembrane region" description="Helical" evidence="9">
    <location>
        <begin position="421"/>
        <end position="442"/>
    </location>
</feature>
<feature type="domain" description="NADH-Ubiquinone oxidoreductase (complex I) chain 5 N-terminal" evidence="11">
    <location>
        <begin position="74"/>
        <end position="116"/>
    </location>
</feature>
<evidence type="ECO:0000313" key="13">
    <source>
        <dbReference type="Proteomes" id="UP000184245"/>
    </source>
</evidence>
<evidence type="ECO:0000256" key="9">
    <source>
        <dbReference type="SAM" id="Phobius"/>
    </source>
</evidence>
<dbReference type="GO" id="GO:0042773">
    <property type="term" value="P:ATP synthesis coupled electron transport"/>
    <property type="evidence" value="ECO:0007669"/>
    <property type="project" value="InterPro"/>
</dbReference>
<comment type="similarity">
    <text evidence="2">Belongs to the CPA3 antiporters (TC 2.A.63) subunit A family.</text>
</comment>
<dbReference type="Pfam" id="PF00662">
    <property type="entry name" value="Proton_antipo_N"/>
    <property type="match status" value="1"/>
</dbReference>
<keyword evidence="3" id="KW-1003">Cell membrane</keyword>
<dbReference type="Proteomes" id="UP000184245">
    <property type="component" value="Unassembled WGS sequence"/>
</dbReference>
<evidence type="ECO:0000313" key="12">
    <source>
        <dbReference type="EMBL" id="SHF38381.1"/>
    </source>
</evidence>
<evidence type="ECO:0000256" key="3">
    <source>
        <dbReference type="ARBA" id="ARBA00022475"/>
    </source>
</evidence>
<evidence type="ECO:0000256" key="1">
    <source>
        <dbReference type="ARBA" id="ARBA00004651"/>
    </source>
</evidence>
<dbReference type="Pfam" id="PF00361">
    <property type="entry name" value="Proton_antipo_M"/>
    <property type="match status" value="1"/>
</dbReference>
<evidence type="ECO:0000256" key="5">
    <source>
        <dbReference type="ARBA" id="ARBA00022989"/>
    </source>
</evidence>
<feature type="transmembrane region" description="Helical" evidence="9">
    <location>
        <begin position="169"/>
        <end position="192"/>
    </location>
</feature>
<feature type="transmembrane region" description="Helical" evidence="9">
    <location>
        <begin position="284"/>
        <end position="302"/>
    </location>
</feature>
<dbReference type="PANTHER" id="PTHR42682:SF4">
    <property type="entry name" value="NADH-UBIQUINONE_PLASTOQUINONE"/>
    <property type="match status" value="1"/>
</dbReference>
<dbReference type="GO" id="GO:0005886">
    <property type="term" value="C:plasma membrane"/>
    <property type="evidence" value="ECO:0007669"/>
    <property type="project" value="UniProtKB-SubCell"/>
</dbReference>
<keyword evidence="4 8" id="KW-0812">Transmembrane</keyword>
<dbReference type="InterPro" id="IPR001750">
    <property type="entry name" value="ND/Mrp_TM"/>
</dbReference>
<dbReference type="AlphaFoldDB" id="A0A1M5B753"/>
<evidence type="ECO:0000256" key="6">
    <source>
        <dbReference type="ARBA" id="ARBA00023002"/>
    </source>
</evidence>
<evidence type="ECO:0000259" key="11">
    <source>
        <dbReference type="Pfam" id="PF00662"/>
    </source>
</evidence>
<dbReference type="GO" id="GO:0016491">
    <property type="term" value="F:oxidoreductase activity"/>
    <property type="evidence" value="ECO:0007669"/>
    <property type="project" value="UniProtKB-KW"/>
</dbReference>
<dbReference type="InterPro" id="IPR052175">
    <property type="entry name" value="ComplexI-like_HydComp"/>
</dbReference>
<comment type="subcellular location">
    <subcellularLocation>
        <location evidence="1">Cell membrane</location>
        <topology evidence="1">Multi-pass membrane protein</topology>
    </subcellularLocation>
    <subcellularLocation>
        <location evidence="8">Membrane</location>
        <topology evidence="8">Multi-pass membrane protein</topology>
    </subcellularLocation>
</comment>
<evidence type="ECO:0000256" key="2">
    <source>
        <dbReference type="ARBA" id="ARBA00008483"/>
    </source>
</evidence>